<evidence type="ECO:0000256" key="2">
    <source>
        <dbReference type="HAMAP-Rule" id="MF_00634"/>
    </source>
</evidence>
<sequence length="81" mass="8916">MAVIPVKVKPNSKQQSMLKDEEGTYIIHLKSPPVDGKANQELIKVLAKQFNIPKSQVTIKSGLSSKNKLVELPDSCIISED</sequence>
<reference evidence="3 4" key="1">
    <citation type="journal article" date="2013" name="Front. Microbiol.">
        <title>Comparative genomic analyses of the cyanobacterium, Lyngbya aestuarii BL J, a powerful hydrogen producer.</title>
        <authorList>
            <person name="Kothari A."/>
            <person name="Vaughn M."/>
            <person name="Garcia-Pichel F."/>
        </authorList>
    </citation>
    <scope>NUCLEOTIDE SEQUENCE [LARGE SCALE GENOMIC DNA]</scope>
    <source>
        <strain evidence="3 4">BL J</strain>
    </source>
</reference>
<dbReference type="SUPFAM" id="SSF69786">
    <property type="entry name" value="YggU-like"/>
    <property type="match status" value="1"/>
</dbReference>
<dbReference type="RefSeq" id="WP_023064182.1">
    <property type="nucleotide sequence ID" value="NZ_AUZM01000002.1"/>
</dbReference>
<dbReference type="NCBIfam" id="TIGR00251">
    <property type="entry name" value="DUF167 family protein"/>
    <property type="match status" value="1"/>
</dbReference>
<proteinExistence type="inferred from homology"/>
<dbReference type="PANTHER" id="PTHR13420">
    <property type="entry name" value="UPF0235 PROTEIN C15ORF40"/>
    <property type="match status" value="1"/>
</dbReference>
<dbReference type="Pfam" id="PF02594">
    <property type="entry name" value="DUF167"/>
    <property type="match status" value="1"/>
</dbReference>
<dbReference type="PANTHER" id="PTHR13420:SF7">
    <property type="entry name" value="UPF0235 PROTEIN C15ORF40"/>
    <property type="match status" value="1"/>
</dbReference>
<dbReference type="InterPro" id="IPR003746">
    <property type="entry name" value="DUF167"/>
</dbReference>
<evidence type="ECO:0000256" key="1">
    <source>
        <dbReference type="ARBA" id="ARBA00010364"/>
    </source>
</evidence>
<name>U7QQX4_9CYAN</name>
<dbReference type="InterPro" id="IPR036591">
    <property type="entry name" value="YggU-like_sf"/>
</dbReference>
<accession>U7QQX4</accession>
<dbReference type="Gene3D" id="3.30.1200.10">
    <property type="entry name" value="YggU-like"/>
    <property type="match status" value="1"/>
</dbReference>
<dbReference type="Proteomes" id="UP000017127">
    <property type="component" value="Unassembled WGS sequence"/>
</dbReference>
<dbReference type="SMART" id="SM01152">
    <property type="entry name" value="DUF167"/>
    <property type="match status" value="1"/>
</dbReference>
<dbReference type="OrthoDB" id="9800587at2"/>
<evidence type="ECO:0000313" key="3">
    <source>
        <dbReference type="EMBL" id="ERT09682.1"/>
    </source>
</evidence>
<dbReference type="EMBL" id="AUZM01000002">
    <property type="protein sequence ID" value="ERT09682.1"/>
    <property type="molecule type" value="Genomic_DNA"/>
</dbReference>
<dbReference type="HAMAP" id="MF_00634">
    <property type="entry name" value="UPF0235"/>
    <property type="match status" value="1"/>
</dbReference>
<dbReference type="AlphaFoldDB" id="U7QQX4"/>
<evidence type="ECO:0000313" key="4">
    <source>
        <dbReference type="Proteomes" id="UP000017127"/>
    </source>
</evidence>
<comment type="similarity">
    <text evidence="1 2">Belongs to the UPF0235 family.</text>
</comment>
<comment type="caution">
    <text evidence="3">The sequence shown here is derived from an EMBL/GenBank/DDBJ whole genome shotgun (WGS) entry which is preliminary data.</text>
</comment>
<protein>
    <recommendedName>
        <fullName evidence="2">UPF0235 protein M595_0326</fullName>
    </recommendedName>
</protein>
<keyword evidence="4" id="KW-1185">Reference proteome</keyword>
<dbReference type="GO" id="GO:0005737">
    <property type="term" value="C:cytoplasm"/>
    <property type="evidence" value="ECO:0007669"/>
    <property type="project" value="TreeGrafter"/>
</dbReference>
<organism evidence="3 4">
    <name type="scientific">Lyngbya aestuarii BL J</name>
    <dbReference type="NCBI Taxonomy" id="1348334"/>
    <lineage>
        <taxon>Bacteria</taxon>
        <taxon>Bacillati</taxon>
        <taxon>Cyanobacteriota</taxon>
        <taxon>Cyanophyceae</taxon>
        <taxon>Oscillatoriophycideae</taxon>
        <taxon>Oscillatoriales</taxon>
        <taxon>Microcoleaceae</taxon>
        <taxon>Lyngbya</taxon>
    </lineage>
</organism>
<gene>
    <name evidence="3" type="ORF">M595_0326</name>
</gene>
<dbReference type="PATRIC" id="fig|1348334.3.peg.321"/>